<comment type="caution">
    <text evidence="1">The sequence shown here is derived from an EMBL/GenBank/DDBJ whole genome shotgun (WGS) entry which is preliminary data.</text>
</comment>
<dbReference type="InterPro" id="IPR052949">
    <property type="entry name" value="PA_immunity-related"/>
</dbReference>
<dbReference type="PANTHER" id="PTHR42999:SF1">
    <property type="entry name" value="PENTAPEPTIDE REPEAT-CONTAINING PROTEIN"/>
    <property type="match status" value="1"/>
</dbReference>
<organism evidence="1 2">
    <name type="scientific">Christiangramia antarctica</name>
    <dbReference type="NCBI Taxonomy" id="2058158"/>
    <lineage>
        <taxon>Bacteria</taxon>
        <taxon>Pseudomonadati</taxon>
        <taxon>Bacteroidota</taxon>
        <taxon>Flavobacteriia</taxon>
        <taxon>Flavobacteriales</taxon>
        <taxon>Flavobacteriaceae</taxon>
        <taxon>Christiangramia</taxon>
    </lineage>
</organism>
<dbReference type="InterPro" id="IPR001646">
    <property type="entry name" value="5peptide_repeat"/>
</dbReference>
<name>A0ABW5X826_9FLAO</name>
<dbReference type="RefSeq" id="WP_251743132.1">
    <property type="nucleotide sequence ID" value="NZ_JBHUOJ010000025.1"/>
</dbReference>
<dbReference type="Pfam" id="PF13599">
    <property type="entry name" value="Pentapeptide_4"/>
    <property type="match status" value="1"/>
</dbReference>
<accession>A0ABW5X826</accession>
<gene>
    <name evidence="1" type="ORF">ACFSYS_11055</name>
</gene>
<dbReference type="EMBL" id="JBHUOJ010000025">
    <property type="protein sequence ID" value="MFD2833829.1"/>
    <property type="molecule type" value="Genomic_DNA"/>
</dbReference>
<dbReference type="Gene3D" id="2.160.20.80">
    <property type="entry name" value="E3 ubiquitin-protein ligase SopA"/>
    <property type="match status" value="1"/>
</dbReference>
<dbReference type="Proteomes" id="UP001597438">
    <property type="component" value="Unassembled WGS sequence"/>
</dbReference>
<evidence type="ECO:0000313" key="2">
    <source>
        <dbReference type="Proteomes" id="UP001597438"/>
    </source>
</evidence>
<protein>
    <submittedName>
        <fullName evidence="1">Pentapeptide repeat-containing protein</fullName>
    </submittedName>
</protein>
<reference evidence="2" key="1">
    <citation type="journal article" date="2019" name="Int. J. Syst. Evol. Microbiol.">
        <title>The Global Catalogue of Microorganisms (GCM) 10K type strain sequencing project: providing services to taxonomists for standard genome sequencing and annotation.</title>
        <authorList>
            <consortium name="The Broad Institute Genomics Platform"/>
            <consortium name="The Broad Institute Genome Sequencing Center for Infectious Disease"/>
            <person name="Wu L."/>
            <person name="Ma J."/>
        </authorList>
    </citation>
    <scope>NUCLEOTIDE SEQUENCE [LARGE SCALE GENOMIC DNA]</scope>
    <source>
        <strain evidence="2">KCTC 52925</strain>
    </source>
</reference>
<proteinExistence type="predicted"/>
<evidence type="ECO:0000313" key="1">
    <source>
        <dbReference type="EMBL" id="MFD2833829.1"/>
    </source>
</evidence>
<dbReference type="Pfam" id="PF00805">
    <property type="entry name" value="Pentapeptide"/>
    <property type="match status" value="1"/>
</dbReference>
<sequence length="190" mass="21694">MGNQFFEDENYHHEDYTNTPLKEGDYEVCSFTNCNFSNTNLAANKFIECDFIDCDLSNALLNKTAFQDCSFTNCKMLGLNFEKCESFGFSIKATHCNLSHSIFYNLKIPNTDFQYSKLQNVDFSEAILVKANFQDCDLQNAIFQNTNLESADFRGAMNYSINPEDNKIAGAKFSLSEVRGLLDKYNIKID</sequence>
<dbReference type="PANTHER" id="PTHR42999">
    <property type="entry name" value="ANTIBIOTIC RESISTANCE PROTEIN MCBG"/>
    <property type="match status" value="1"/>
</dbReference>
<dbReference type="SUPFAM" id="SSF141571">
    <property type="entry name" value="Pentapeptide repeat-like"/>
    <property type="match status" value="1"/>
</dbReference>
<keyword evidence="2" id="KW-1185">Reference proteome</keyword>